<organism evidence="2 3">
    <name type="scientific">Raoultella terrigena</name>
    <name type="common">Klebsiella terrigena</name>
    <dbReference type="NCBI Taxonomy" id="577"/>
    <lineage>
        <taxon>Bacteria</taxon>
        <taxon>Pseudomonadati</taxon>
        <taxon>Pseudomonadota</taxon>
        <taxon>Gammaproteobacteria</taxon>
        <taxon>Enterobacterales</taxon>
        <taxon>Enterobacteriaceae</taxon>
        <taxon>Klebsiella/Raoultella group</taxon>
        <taxon>Raoultella</taxon>
    </lineage>
</organism>
<dbReference type="Proteomes" id="UP000339249">
    <property type="component" value="Unassembled WGS sequence"/>
</dbReference>
<dbReference type="EMBL" id="CABDVU010000001">
    <property type="protein sequence ID" value="VTN10390.1"/>
    <property type="molecule type" value="Genomic_DNA"/>
</dbReference>
<dbReference type="SUPFAM" id="SSF50151">
    <property type="entry name" value="SacY-like RNA-binding domain"/>
    <property type="match status" value="1"/>
</dbReference>
<evidence type="ECO:0000259" key="1">
    <source>
        <dbReference type="SMART" id="SM01061"/>
    </source>
</evidence>
<accession>A0A4U9CWV6</accession>
<dbReference type="AlphaFoldDB" id="A0A4U9CWV6"/>
<dbReference type="InterPro" id="IPR004341">
    <property type="entry name" value="CAT_RNA-bd_dom"/>
</dbReference>
<proteinExistence type="predicted"/>
<sequence>MQIAKVLNNNVVVILDEQQREQVVMGRGLAFQKRVGDSLDESKN</sequence>
<evidence type="ECO:0000313" key="3">
    <source>
        <dbReference type="Proteomes" id="UP000339249"/>
    </source>
</evidence>
<dbReference type="GO" id="GO:0003723">
    <property type="term" value="F:RNA binding"/>
    <property type="evidence" value="ECO:0007669"/>
    <property type="project" value="InterPro"/>
</dbReference>
<dbReference type="InterPro" id="IPR036650">
    <property type="entry name" value="CAT_RNA-bd_dom_sf"/>
</dbReference>
<dbReference type="Gene3D" id="2.30.24.10">
    <property type="entry name" value="CAT RNA-binding domain"/>
    <property type="match status" value="1"/>
</dbReference>
<gene>
    <name evidence="2" type="primary">bglG_2</name>
    <name evidence="2" type="ORF">NCTC9185_02311</name>
</gene>
<dbReference type="SMART" id="SM01061">
    <property type="entry name" value="CAT_RBD"/>
    <property type="match status" value="1"/>
</dbReference>
<protein>
    <submittedName>
        <fullName evidence="2">Cryptic beta-glucoside bgl operon antiterminator</fullName>
    </submittedName>
</protein>
<feature type="domain" description="CAT RNA-binding" evidence="1">
    <location>
        <begin position="1"/>
        <end position="43"/>
    </location>
</feature>
<evidence type="ECO:0000313" key="2">
    <source>
        <dbReference type="EMBL" id="VTN10390.1"/>
    </source>
</evidence>
<name>A0A4U9CWV6_RAOTE</name>
<reference evidence="2 3" key="1">
    <citation type="submission" date="2019-04" db="EMBL/GenBank/DDBJ databases">
        <authorList>
            <consortium name="Pathogen Informatics"/>
        </authorList>
    </citation>
    <scope>NUCLEOTIDE SEQUENCE [LARGE SCALE GENOMIC DNA]</scope>
    <source>
        <strain evidence="2 3">NCTC9185</strain>
    </source>
</reference>
<dbReference type="Pfam" id="PF03123">
    <property type="entry name" value="CAT_RBD"/>
    <property type="match status" value="1"/>
</dbReference>